<accession>A0A1V1P759</accession>
<proteinExistence type="predicted"/>
<dbReference type="AlphaFoldDB" id="A0A1V1P759"/>
<dbReference type="EMBL" id="ATBP01000379">
    <property type="protein sequence ID" value="ETR70727.1"/>
    <property type="molecule type" value="Genomic_DNA"/>
</dbReference>
<gene>
    <name evidence="1" type="ORF">OMM_03029</name>
</gene>
<name>A0A1V1P759_9BACT</name>
<evidence type="ECO:0000313" key="2">
    <source>
        <dbReference type="Proteomes" id="UP000189670"/>
    </source>
</evidence>
<organism evidence="1 2">
    <name type="scientific">Candidatus Magnetoglobus multicellularis str. Araruama</name>
    <dbReference type="NCBI Taxonomy" id="890399"/>
    <lineage>
        <taxon>Bacteria</taxon>
        <taxon>Pseudomonadati</taxon>
        <taxon>Thermodesulfobacteriota</taxon>
        <taxon>Desulfobacteria</taxon>
        <taxon>Desulfobacterales</taxon>
        <taxon>Desulfobacteraceae</taxon>
        <taxon>Candidatus Magnetoglobus</taxon>
    </lineage>
</organism>
<protein>
    <submittedName>
        <fullName evidence="1">Uncharacterized protein</fullName>
    </submittedName>
</protein>
<reference evidence="2" key="1">
    <citation type="submission" date="2012-11" db="EMBL/GenBank/DDBJ databases">
        <authorList>
            <person name="Lucero-Rivera Y.E."/>
            <person name="Tovar-Ramirez D."/>
        </authorList>
    </citation>
    <scope>NUCLEOTIDE SEQUENCE [LARGE SCALE GENOMIC DNA]</scope>
    <source>
        <strain evidence="2">Araruama</strain>
    </source>
</reference>
<comment type="caution">
    <text evidence="1">The sequence shown here is derived from an EMBL/GenBank/DDBJ whole genome shotgun (WGS) entry which is preliminary data.</text>
</comment>
<dbReference type="Proteomes" id="UP000189670">
    <property type="component" value="Unassembled WGS sequence"/>
</dbReference>
<sequence>MPCVRQLKYRYAIAFYDLDNYFSNDASLTFQHLLFKNLIQKKRFQIILRNNSDKTILEQYLFQEHHQSGPLDISPPQAMLKGIIYESDNEIEVVIRLVDIQTSKVLTQCDMFTADKKNQLIEKVKELSDKLHAAFPLIDGIIQQENELVPDTDHLSHIENVALNSILIMYQTEKMRKNSITGKPFGAETTISGYAHVHEICDDGRLIFKIDDLKQGCQINTNSRGIMQ</sequence>
<evidence type="ECO:0000313" key="1">
    <source>
        <dbReference type="EMBL" id="ETR70727.1"/>
    </source>
</evidence>